<protein>
    <submittedName>
        <fullName evidence="2">Uncharacterized protein</fullName>
    </submittedName>
</protein>
<dbReference type="EMBL" id="JBHULN010000001">
    <property type="protein sequence ID" value="MFD2569403.1"/>
    <property type="molecule type" value="Genomic_DNA"/>
</dbReference>
<sequence length="65" mass="7313">MIPQPCQYATANLPYILSVLAICIILIFIDRIRHPYQRTNLSAVAGFFVGIVIWVVRRIGQALKG</sequence>
<keyword evidence="3" id="KW-1185">Reference proteome</keyword>
<feature type="transmembrane region" description="Helical" evidence="1">
    <location>
        <begin position="12"/>
        <end position="29"/>
    </location>
</feature>
<keyword evidence="1" id="KW-0812">Transmembrane</keyword>
<proteinExistence type="predicted"/>
<name>A0ABW5LX80_9BACT</name>
<reference evidence="3" key="1">
    <citation type="journal article" date="2019" name="Int. J. Syst. Evol. Microbiol.">
        <title>The Global Catalogue of Microorganisms (GCM) 10K type strain sequencing project: providing services to taxonomists for standard genome sequencing and annotation.</title>
        <authorList>
            <consortium name="The Broad Institute Genomics Platform"/>
            <consortium name="The Broad Institute Genome Sequencing Center for Infectious Disease"/>
            <person name="Wu L."/>
            <person name="Ma J."/>
        </authorList>
    </citation>
    <scope>NUCLEOTIDE SEQUENCE [LARGE SCALE GENOMIC DNA]</scope>
    <source>
        <strain evidence="3">KCTC 42805</strain>
    </source>
</reference>
<evidence type="ECO:0000313" key="2">
    <source>
        <dbReference type="EMBL" id="MFD2569403.1"/>
    </source>
</evidence>
<dbReference type="RefSeq" id="WP_381518375.1">
    <property type="nucleotide sequence ID" value="NZ_JBHULN010000001.1"/>
</dbReference>
<evidence type="ECO:0000256" key="1">
    <source>
        <dbReference type="SAM" id="Phobius"/>
    </source>
</evidence>
<keyword evidence="1" id="KW-1133">Transmembrane helix</keyword>
<keyword evidence="1" id="KW-0472">Membrane</keyword>
<organism evidence="2 3">
    <name type="scientific">Spirosoma soli</name>
    <dbReference type="NCBI Taxonomy" id="1770529"/>
    <lineage>
        <taxon>Bacteria</taxon>
        <taxon>Pseudomonadati</taxon>
        <taxon>Bacteroidota</taxon>
        <taxon>Cytophagia</taxon>
        <taxon>Cytophagales</taxon>
        <taxon>Cytophagaceae</taxon>
        <taxon>Spirosoma</taxon>
    </lineage>
</organism>
<gene>
    <name evidence="2" type="ORF">ACFSUS_02085</name>
</gene>
<comment type="caution">
    <text evidence="2">The sequence shown here is derived from an EMBL/GenBank/DDBJ whole genome shotgun (WGS) entry which is preliminary data.</text>
</comment>
<feature type="transmembrane region" description="Helical" evidence="1">
    <location>
        <begin position="41"/>
        <end position="60"/>
    </location>
</feature>
<dbReference type="Proteomes" id="UP001597469">
    <property type="component" value="Unassembled WGS sequence"/>
</dbReference>
<accession>A0ABW5LX80</accession>
<evidence type="ECO:0000313" key="3">
    <source>
        <dbReference type="Proteomes" id="UP001597469"/>
    </source>
</evidence>